<evidence type="ECO:0000256" key="2">
    <source>
        <dbReference type="ARBA" id="ARBA00007755"/>
    </source>
</evidence>
<evidence type="ECO:0000256" key="1">
    <source>
        <dbReference type="ARBA" id="ARBA00004651"/>
    </source>
</evidence>
<dbReference type="RefSeq" id="WP_042536446.1">
    <property type="nucleotide sequence ID" value="NZ_JXTG01000039.1"/>
</dbReference>
<dbReference type="InterPro" id="IPR051605">
    <property type="entry name" value="CstA"/>
</dbReference>
<dbReference type="PANTHER" id="PTHR30252:SF0">
    <property type="entry name" value="PEPTIDE TRANSPORTER CSTA"/>
    <property type="match status" value="1"/>
</dbReference>
<dbReference type="GO" id="GO:0005886">
    <property type="term" value="C:plasma membrane"/>
    <property type="evidence" value="ECO:0007669"/>
    <property type="project" value="UniProtKB-SubCell"/>
</dbReference>
<dbReference type="PATRIC" id="fig|265546.4.peg.2940"/>
<feature type="transmembrane region" description="Helical" evidence="7">
    <location>
        <begin position="185"/>
        <end position="208"/>
    </location>
</feature>
<feature type="transmembrane region" description="Helical" evidence="7">
    <location>
        <begin position="444"/>
        <end position="465"/>
    </location>
</feature>
<evidence type="ECO:0000256" key="6">
    <source>
        <dbReference type="ARBA" id="ARBA00023136"/>
    </source>
</evidence>
<keyword evidence="3" id="KW-1003">Cell membrane</keyword>
<evidence type="ECO:0000313" key="9">
    <source>
        <dbReference type="EMBL" id="KIP19908.1"/>
    </source>
</evidence>
<organism evidence="9 10">
    <name type="scientific">Anoxybacillus ayderensis</name>
    <dbReference type="NCBI Taxonomy" id="265546"/>
    <lineage>
        <taxon>Bacteria</taxon>
        <taxon>Bacillati</taxon>
        <taxon>Bacillota</taxon>
        <taxon>Bacilli</taxon>
        <taxon>Bacillales</taxon>
        <taxon>Anoxybacillaceae</taxon>
        <taxon>Anoxybacillus</taxon>
    </lineage>
</organism>
<keyword evidence="6 7" id="KW-0472">Membrane</keyword>
<dbReference type="EMBL" id="JXTG01000039">
    <property type="protein sequence ID" value="KIP19908.1"/>
    <property type="molecule type" value="Genomic_DNA"/>
</dbReference>
<dbReference type="Pfam" id="PF02554">
    <property type="entry name" value="CstA"/>
    <property type="match status" value="2"/>
</dbReference>
<evidence type="ECO:0000313" key="10">
    <source>
        <dbReference type="Proteomes" id="UP000032047"/>
    </source>
</evidence>
<feature type="transmembrane region" description="Helical" evidence="7">
    <location>
        <begin position="375"/>
        <end position="393"/>
    </location>
</feature>
<protein>
    <submittedName>
        <fullName evidence="9">Carbon starvation protein A</fullName>
    </submittedName>
</protein>
<evidence type="ECO:0000256" key="5">
    <source>
        <dbReference type="ARBA" id="ARBA00022989"/>
    </source>
</evidence>
<feature type="transmembrane region" description="Helical" evidence="7">
    <location>
        <begin position="501"/>
        <end position="523"/>
    </location>
</feature>
<comment type="subcellular location">
    <subcellularLocation>
        <location evidence="1">Cell membrane</location>
        <topology evidence="1">Multi-pass membrane protein</topology>
    </subcellularLocation>
</comment>
<comment type="similarity">
    <text evidence="2">Belongs to the peptide transporter carbon starvation (CstA) (TC 2.A.114) family.</text>
</comment>
<gene>
    <name evidence="9" type="ORF">JV16_02953</name>
</gene>
<comment type="caution">
    <text evidence="9">The sequence shown here is derived from an EMBL/GenBank/DDBJ whole genome shotgun (WGS) entry which is preliminary data.</text>
</comment>
<keyword evidence="4 7" id="KW-0812">Transmembrane</keyword>
<feature type="transmembrane region" description="Helical" evidence="7">
    <location>
        <begin position="244"/>
        <end position="265"/>
    </location>
</feature>
<evidence type="ECO:0000256" key="4">
    <source>
        <dbReference type="ARBA" id="ARBA00022692"/>
    </source>
</evidence>
<feature type="transmembrane region" description="Helical" evidence="7">
    <location>
        <begin position="472"/>
        <end position="495"/>
    </location>
</feature>
<sequence length="539" mass="58056">MNLLTLLLVCGVILVIAYFTYGRFLERQLKVDSNRKTPAYEMYDGIDYVPAKKPVLLGHHFATIAGGGPIVGPITAAVFGWFPAVLWIMIGGIFIGGVHDYTSLQASIRHKAQSIGTIIKQYMGSRGQVLFLTFSIATLMLVVGVFIILVANTFVAVPQAATASVLFLGIAIIFGFFVNQMRMNLFVASVLGVIAMLLSVWVGIQYPLSLSATTWSLILLGYAYAASVLPVWILLQPRDYLNSFLLYGMIAGAAVGMIIAAPTIQFPAFTGFYHEKLGFLFPILFITIACGAISGFHSLVSSGTTAKQLDNEKNGKFIAYGGMLLESFLAIISVGTVAYLTQADFATRMSELGGPIGTFSAGVGYFMSHVGIPEATAVTFTALTASAFLLTTLDSATRLMRYAIQELGEERTNAFKNNHVATTVGLIGAGALALSGTWQSVWPLFGAANQMLGALALLAVSAWLMKIGAKSFYVVIPMVFMLVVTIAALCVLMYQNALKQNWLLAGSAFILFVLCIFLAIEGWGAMTKTTKKEVVSYHR</sequence>
<feature type="transmembrane region" description="Helical" evidence="7">
    <location>
        <begin position="129"/>
        <end position="151"/>
    </location>
</feature>
<keyword evidence="10" id="KW-1185">Reference proteome</keyword>
<dbReference type="Proteomes" id="UP000032047">
    <property type="component" value="Unassembled WGS sequence"/>
</dbReference>
<feature type="transmembrane region" description="Helical" evidence="7">
    <location>
        <begin position="277"/>
        <end position="296"/>
    </location>
</feature>
<reference evidence="9 10" key="1">
    <citation type="submission" date="2015-01" db="EMBL/GenBank/DDBJ databases">
        <title>Genome sequence of Anoxybacillus ayderensis strain AB04.</title>
        <authorList>
            <person name="Belduz A.O."/>
            <person name="Canakci S."/>
            <person name="Chan K.-G."/>
            <person name="Kahar U.M."/>
            <person name="Yaakob A.S."/>
            <person name="Chan C.S."/>
            <person name="Goh K.M."/>
        </authorList>
    </citation>
    <scope>NUCLEOTIDE SEQUENCE [LARGE SCALE GENOMIC DNA]</scope>
    <source>
        <strain evidence="9 10">AB04</strain>
    </source>
</reference>
<dbReference type="GO" id="GO:0009267">
    <property type="term" value="P:cellular response to starvation"/>
    <property type="evidence" value="ECO:0007669"/>
    <property type="project" value="InterPro"/>
</dbReference>
<evidence type="ECO:0000256" key="3">
    <source>
        <dbReference type="ARBA" id="ARBA00022475"/>
    </source>
</evidence>
<dbReference type="PANTHER" id="PTHR30252">
    <property type="entry name" value="INNER MEMBRANE PEPTIDE TRANSPORTER"/>
    <property type="match status" value="1"/>
</dbReference>
<feature type="domain" description="CstA N-terminal" evidence="8">
    <location>
        <begin position="352"/>
        <end position="488"/>
    </location>
</feature>
<proteinExistence type="inferred from homology"/>
<feature type="transmembrane region" description="Helical" evidence="7">
    <location>
        <begin position="317"/>
        <end position="340"/>
    </location>
</feature>
<feature type="domain" description="CstA N-terminal" evidence="8">
    <location>
        <begin position="4"/>
        <end position="346"/>
    </location>
</feature>
<dbReference type="AlphaFoldDB" id="A0A0D0HQ04"/>
<feature type="transmembrane region" description="Helical" evidence="7">
    <location>
        <begin position="214"/>
        <end position="235"/>
    </location>
</feature>
<dbReference type="InterPro" id="IPR003706">
    <property type="entry name" value="CstA_N"/>
</dbReference>
<accession>A0A0D0HQ04</accession>
<feature type="transmembrane region" description="Helical" evidence="7">
    <location>
        <begin position="157"/>
        <end position="178"/>
    </location>
</feature>
<keyword evidence="5 7" id="KW-1133">Transmembrane helix</keyword>
<evidence type="ECO:0000259" key="8">
    <source>
        <dbReference type="Pfam" id="PF02554"/>
    </source>
</evidence>
<evidence type="ECO:0000256" key="7">
    <source>
        <dbReference type="SAM" id="Phobius"/>
    </source>
</evidence>
<feature type="transmembrane region" description="Helical" evidence="7">
    <location>
        <begin position="78"/>
        <end position="101"/>
    </location>
</feature>
<feature type="transmembrane region" description="Helical" evidence="7">
    <location>
        <begin position="420"/>
        <end position="438"/>
    </location>
</feature>
<name>A0A0D0HQ04_9BACL</name>